<feature type="chain" id="PRO_5046440691" evidence="2">
    <location>
        <begin position="23"/>
        <end position="80"/>
    </location>
</feature>
<reference evidence="4" key="1">
    <citation type="journal article" date="2019" name="Int. J. Syst. Evol. Microbiol.">
        <title>The Global Catalogue of Microorganisms (GCM) 10K type strain sequencing project: providing services to taxonomists for standard genome sequencing and annotation.</title>
        <authorList>
            <consortium name="The Broad Institute Genomics Platform"/>
            <consortium name="The Broad Institute Genome Sequencing Center for Infectious Disease"/>
            <person name="Wu L."/>
            <person name="Ma J."/>
        </authorList>
    </citation>
    <scope>NUCLEOTIDE SEQUENCE [LARGE SCALE GENOMIC DNA]</scope>
    <source>
        <strain evidence="4">ZS-35-S2</strain>
    </source>
</reference>
<evidence type="ECO:0000313" key="4">
    <source>
        <dbReference type="Proteomes" id="UP001597371"/>
    </source>
</evidence>
<protein>
    <submittedName>
        <fullName evidence="3">Uncharacterized protein</fullName>
    </submittedName>
</protein>
<keyword evidence="4" id="KW-1185">Reference proteome</keyword>
<evidence type="ECO:0000256" key="2">
    <source>
        <dbReference type="SAM" id="SignalP"/>
    </source>
</evidence>
<gene>
    <name evidence="3" type="ORF">ACFSKQ_12770</name>
</gene>
<name>A0ABW5CNJ0_9HYPH</name>
<evidence type="ECO:0000313" key="3">
    <source>
        <dbReference type="EMBL" id="MFD2238323.1"/>
    </source>
</evidence>
<accession>A0ABW5CNJ0</accession>
<proteinExistence type="predicted"/>
<organism evidence="3 4">
    <name type="scientific">Aureimonas populi</name>
    <dbReference type="NCBI Taxonomy" id="1701758"/>
    <lineage>
        <taxon>Bacteria</taxon>
        <taxon>Pseudomonadati</taxon>
        <taxon>Pseudomonadota</taxon>
        <taxon>Alphaproteobacteria</taxon>
        <taxon>Hyphomicrobiales</taxon>
        <taxon>Aurantimonadaceae</taxon>
        <taxon>Aureimonas</taxon>
    </lineage>
</organism>
<feature type="compositionally biased region" description="Basic and acidic residues" evidence="1">
    <location>
        <begin position="47"/>
        <end position="68"/>
    </location>
</feature>
<feature type="signal peptide" evidence="2">
    <location>
        <begin position="1"/>
        <end position="22"/>
    </location>
</feature>
<feature type="region of interest" description="Disordered" evidence="1">
    <location>
        <begin position="46"/>
        <end position="80"/>
    </location>
</feature>
<dbReference type="RefSeq" id="WP_209737000.1">
    <property type="nucleotide sequence ID" value="NZ_CP072611.1"/>
</dbReference>
<dbReference type="EMBL" id="JBHUIJ010000016">
    <property type="protein sequence ID" value="MFD2238323.1"/>
    <property type="molecule type" value="Genomic_DNA"/>
</dbReference>
<evidence type="ECO:0000256" key="1">
    <source>
        <dbReference type="SAM" id="MobiDB-lite"/>
    </source>
</evidence>
<sequence length="80" mass="8281">MKAGVYLAGIVAALLAGGSAMAGEPGENAPARIAIADATDRALVSTEGERLRAGKQTRPEPARQEPRKVRVVGPSFLPDE</sequence>
<comment type="caution">
    <text evidence="3">The sequence shown here is derived from an EMBL/GenBank/DDBJ whole genome shotgun (WGS) entry which is preliminary data.</text>
</comment>
<dbReference type="Proteomes" id="UP001597371">
    <property type="component" value="Unassembled WGS sequence"/>
</dbReference>
<keyword evidence="2" id="KW-0732">Signal</keyword>